<dbReference type="InterPro" id="IPR000981">
    <property type="entry name" value="Neurhyp_horm"/>
</dbReference>
<keyword evidence="9" id="KW-1185">Reference proteome</keyword>
<keyword evidence="5" id="KW-0027">Amidation</keyword>
<keyword evidence="6" id="KW-1015">Disulfide bond</keyword>
<name>A0ABD1KN23_9TELE</name>
<evidence type="ECO:0000313" key="8">
    <source>
        <dbReference type="EMBL" id="KAL2100517.1"/>
    </source>
</evidence>
<dbReference type="SMART" id="SM00003">
    <property type="entry name" value="NH"/>
    <property type="match status" value="1"/>
</dbReference>
<dbReference type="PANTHER" id="PTHR11681:SF5">
    <property type="entry name" value="ISOTOCIN"/>
    <property type="match status" value="1"/>
</dbReference>
<dbReference type="PRINTS" id="PR00831">
    <property type="entry name" value="NEUROPHYSIN"/>
</dbReference>
<sequence length="222" mass="23658">MNDFGLQLLCVLGLLSLSSACYIQNCPRGGKRSFSDQLPRQCMSCGPGDSGRCVGPSICCGNEMGCSVGSPEAARCAEEDYLPSPCEAGGKPCGSEDGHCAAPGICCDAESCALDAECQEETKGRPLTEQSGALMGSSPAEILLRILHAGGRARNQYCGDQYQYCFLLVHWVAMGLDQYCGDQYQYCFLLVHWVAMGLDQYCGDSLLSAGPLGRYGFGPVLR</sequence>
<dbReference type="Gene3D" id="2.60.9.10">
    <property type="entry name" value="Neurohypophysial hormone domain"/>
    <property type="match status" value="1"/>
</dbReference>
<dbReference type="AlphaFoldDB" id="A0ABD1KN23"/>
<organism evidence="8 9">
    <name type="scientific">Coilia grayii</name>
    <name type="common">Gray's grenadier anchovy</name>
    <dbReference type="NCBI Taxonomy" id="363190"/>
    <lineage>
        <taxon>Eukaryota</taxon>
        <taxon>Metazoa</taxon>
        <taxon>Chordata</taxon>
        <taxon>Craniata</taxon>
        <taxon>Vertebrata</taxon>
        <taxon>Euteleostomi</taxon>
        <taxon>Actinopterygii</taxon>
        <taxon>Neopterygii</taxon>
        <taxon>Teleostei</taxon>
        <taxon>Clupei</taxon>
        <taxon>Clupeiformes</taxon>
        <taxon>Clupeoidei</taxon>
        <taxon>Engraulidae</taxon>
        <taxon>Coilinae</taxon>
        <taxon>Coilia</taxon>
    </lineage>
</organism>
<evidence type="ECO:0000256" key="2">
    <source>
        <dbReference type="ARBA" id="ARBA00022685"/>
    </source>
</evidence>
<comment type="similarity">
    <text evidence="1">Belongs to the vasopressin/oxytocin family.</text>
</comment>
<dbReference type="EMBL" id="JBHFQA010000004">
    <property type="protein sequence ID" value="KAL2100517.1"/>
    <property type="molecule type" value="Genomic_DNA"/>
</dbReference>
<evidence type="ECO:0000256" key="4">
    <source>
        <dbReference type="ARBA" id="ARBA00022729"/>
    </source>
</evidence>
<keyword evidence="3" id="KW-0372">Hormone</keyword>
<evidence type="ECO:0000256" key="3">
    <source>
        <dbReference type="ARBA" id="ARBA00022702"/>
    </source>
</evidence>
<dbReference type="InterPro" id="IPR036387">
    <property type="entry name" value="Neurhyp_horm_dom_sf"/>
</dbReference>
<reference evidence="8 9" key="1">
    <citation type="submission" date="2024-09" db="EMBL/GenBank/DDBJ databases">
        <title>A chromosome-level genome assembly of Gray's grenadier anchovy, Coilia grayii.</title>
        <authorList>
            <person name="Fu Z."/>
        </authorList>
    </citation>
    <scope>NUCLEOTIDE SEQUENCE [LARGE SCALE GENOMIC DNA]</scope>
    <source>
        <strain evidence="8">G4</strain>
        <tissue evidence="8">Muscle</tissue>
    </source>
</reference>
<dbReference type="Pfam" id="PF00184">
    <property type="entry name" value="Hormone_5"/>
    <property type="match status" value="1"/>
</dbReference>
<dbReference type="Pfam" id="PF00220">
    <property type="entry name" value="Hormone_4"/>
    <property type="match status" value="1"/>
</dbReference>
<evidence type="ECO:0000256" key="6">
    <source>
        <dbReference type="ARBA" id="ARBA00023157"/>
    </source>
</evidence>
<protein>
    <submittedName>
        <fullName evidence="8">Uncharacterized protein</fullName>
    </submittedName>
</protein>
<evidence type="ECO:0000256" key="7">
    <source>
        <dbReference type="SAM" id="SignalP"/>
    </source>
</evidence>
<evidence type="ECO:0000256" key="5">
    <source>
        <dbReference type="ARBA" id="ARBA00022815"/>
    </source>
</evidence>
<proteinExistence type="inferred from homology"/>
<accession>A0ABD1KN23</accession>
<gene>
    <name evidence="8" type="ORF">ACEWY4_004911</name>
</gene>
<dbReference type="PROSITE" id="PS00264">
    <property type="entry name" value="NEUROHYPOPHYS_HORM"/>
    <property type="match status" value="1"/>
</dbReference>
<keyword evidence="4 7" id="KW-0732">Signal</keyword>
<dbReference type="InterPro" id="IPR022423">
    <property type="entry name" value="Neurohypophysial_hormone_CS"/>
</dbReference>
<dbReference type="GO" id="GO:0005179">
    <property type="term" value="F:hormone activity"/>
    <property type="evidence" value="ECO:0007669"/>
    <property type="project" value="UniProtKB-KW"/>
</dbReference>
<feature type="chain" id="PRO_5044849965" evidence="7">
    <location>
        <begin position="21"/>
        <end position="222"/>
    </location>
</feature>
<feature type="signal peptide" evidence="7">
    <location>
        <begin position="1"/>
        <end position="20"/>
    </location>
</feature>
<comment type="caution">
    <text evidence="8">The sequence shown here is derived from an EMBL/GenBank/DDBJ whole genome shotgun (WGS) entry which is preliminary data.</text>
</comment>
<dbReference type="Proteomes" id="UP001591681">
    <property type="component" value="Unassembled WGS sequence"/>
</dbReference>
<dbReference type="PANTHER" id="PTHR11681">
    <property type="entry name" value="NEUROPHYSIN"/>
    <property type="match status" value="1"/>
</dbReference>
<dbReference type="FunFam" id="2.60.9.10:FF:000001">
    <property type="entry name" value="oxytocin-neurophysin 1"/>
    <property type="match status" value="1"/>
</dbReference>
<evidence type="ECO:0000313" key="9">
    <source>
        <dbReference type="Proteomes" id="UP001591681"/>
    </source>
</evidence>
<dbReference type="SUPFAM" id="SSF49606">
    <property type="entry name" value="Neurophysin II"/>
    <property type="match status" value="1"/>
</dbReference>
<keyword evidence="2" id="KW-0165">Cleavage on pair of basic residues</keyword>
<evidence type="ECO:0000256" key="1">
    <source>
        <dbReference type="ARBA" id="ARBA00007369"/>
    </source>
</evidence>